<keyword evidence="2" id="KW-1185">Reference proteome</keyword>
<organism evidence="1 2">
    <name type="scientific">Rhodococcus sacchari</name>
    <dbReference type="NCBI Taxonomy" id="2962047"/>
    <lineage>
        <taxon>Bacteria</taxon>
        <taxon>Bacillati</taxon>
        <taxon>Actinomycetota</taxon>
        <taxon>Actinomycetes</taxon>
        <taxon>Mycobacteriales</taxon>
        <taxon>Nocardiaceae</taxon>
        <taxon>Rhodococcus</taxon>
    </lineage>
</organism>
<name>A0ACD4DGN2_9NOCA</name>
<protein>
    <submittedName>
        <fullName evidence="1">TetR/AcrR family transcriptional regulator</fullName>
    </submittedName>
</protein>
<dbReference type="Proteomes" id="UP001156484">
    <property type="component" value="Chromosome"/>
</dbReference>
<reference evidence="1" key="1">
    <citation type="submission" date="2022-10" db="EMBL/GenBank/DDBJ databases">
        <title>Rhodococcus ferula Z13 complete genome.</title>
        <authorList>
            <person name="Long X."/>
            <person name="Zang M."/>
        </authorList>
    </citation>
    <scope>NUCLEOTIDE SEQUENCE</scope>
    <source>
        <strain evidence="1">Z13</strain>
    </source>
</reference>
<dbReference type="EMBL" id="CP107551">
    <property type="protein sequence ID" value="UYP19162.1"/>
    <property type="molecule type" value="Genomic_DNA"/>
</dbReference>
<proteinExistence type="predicted"/>
<evidence type="ECO:0000313" key="1">
    <source>
        <dbReference type="EMBL" id="UYP19162.1"/>
    </source>
</evidence>
<accession>A0ACD4DGN2</accession>
<evidence type="ECO:0000313" key="2">
    <source>
        <dbReference type="Proteomes" id="UP001156484"/>
    </source>
</evidence>
<sequence length="216" mass="23979">MTPQPENPETGATGTDVQSVDWRDFQPLGLDPILEHALEAFGENGFHGTTVRDLARRVGVTVPALYYHYENKEAVLVTLLDAAVLDLIDRVSAAVADGGDDPVARFENAVEAIVLSMTHRARRAALDSEVRHISPENRRTYAATRKRFELMMLDLVRDGVERGVFHVDDTEETVRALLGMVQSISRWYQIDGPLTPAQVAERYIAIALRVVGCTRP</sequence>
<gene>
    <name evidence="1" type="ORF">OED52_00780</name>
</gene>